<dbReference type="EMBL" id="JASBWS010000111">
    <property type="protein sequence ID" value="KAJ9096628.1"/>
    <property type="molecule type" value="Genomic_DNA"/>
</dbReference>
<organism evidence="1 2">
    <name type="scientific">Naganishia adeliensis</name>
    <dbReference type="NCBI Taxonomy" id="92952"/>
    <lineage>
        <taxon>Eukaryota</taxon>
        <taxon>Fungi</taxon>
        <taxon>Dikarya</taxon>
        <taxon>Basidiomycota</taxon>
        <taxon>Agaricomycotina</taxon>
        <taxon>Tremellomycetes</taxon>
        <taxon>Filobasidiales</taxon>
        <taxon>Filobasidiaceae</taxon>
        <taxon>Naganishia</taxon>
    </lineage>
</organism>
<keyword evidence="2" id="KW-1185">Reference proteome</keyword>
<evidence type="ECO:0000313" key="2">
    <source>
        <dbReference type="Proteomes" id="UP001230649"/>
    </source>
</evidence>
<reference evidence="1" key="1">
    <citation type="submission" date="2023-04" db="EMBL/GenBank/DDBJ databases">
        <title>Draft Genome sequencing of Naganishia species isolated from polar environments using Oxford Nanopore Technology.</title>
        <authorList>
            <person name="Leo P."/>
            <person name="Venkateswaran K."/>
        </authorList>
    </citation>
    <scope>NUCLEOTIDE SEQUENCE</scope>
    <source>
        <strain evidence="1">MNA-CCFEE 5262</strain>
    </source>
</reference>
<evidence type="ECO:0000313" key="1">
    <source>
        <dbReference type="EMBL" id="KAJ9096628.1"/>
    </source>
</evidence>
<proteinExistence type="predicted"/>
<gene>
    <name evidence="1" type="ORF">QFC20_006390</name>
</gene>
<accession>A0ACC2VBY1</accession>
<dbReference type="Proteomes" id="UP001230649">
    <property type="component" value="Unassembled WGS sequence"/>
</dbReference>
<sequence>MPNSSQQTQTGNGFSDMGSQTCSQAGSTAVASRTLVSDEDATQPDESANLPSPTEQDLREIIEALFSPTTPQHNAPPVRTIESSAFGIPDAQHATDAARRDRDVTEADKSRVDLTMSTDAIQAVDTTPVKILYELKCNLCHLFEDRFPV</sequence>
<comment type="caution">
    <text evidence="1">The sequence shown here is derived from an EMBL/GenBank/DDBJ whole genome shotgun (WGS) entry which is preliminary data.</text>
</comment>
<protein>
    <submittedName>
        <fullName evidence="1">Uncharacterized protein</fullName>
    </submittedName>
</protein>
<name>A0ACC2VBY1_9TREE</name>